<dbReference type="Gene3D" id="3.40.30.10">
    <property type="entry name" value="Glutaredoxin"/>
    <property type="match status" value="1"/>
</dbReference>
<name>A0ABT4UI25_9BACT</name>
<proteinExistence type="predicted"/>
<dbReference type="SUPFAM" id="SSF52833">
    <property type="entry name" value="Thioredoxin-like"/>
    <property type="match status" value="1"/>
</dbReference>
<protein>
    <submittedName>
        <fullName evidence="2">DsbA family protein</fullName>
    </submittedName>
</protein>
<dbReference type="Gene3D" id="1.10.472.60">
    <property type="entry name" value="putative protein disulfide isomerase domain"/>
    <property type="match status" value="1"/>
</dbReference>
<dbReference type="InterPro" id="IPR001853">
    <property type="entry name" value="DSBA-like_thioredoxin_dom"/>
</dbReference>
<organism evidence="2 3">
    <name type="scientific">Polluticaenibacter yanchengensis</name>
    <dbReference type="NCBI Taxonomy" id="3014562"/>
    <lineage>
        <taxon>Bacteria</taxon>
        <taxon>Pseudomonadati</taxon>
        <taxon>Bacteroidota</taxon>
        <taxon>Chitinophagia</taxon>
        <taxon>Chitinophagales</taxon>
        <taxon>Chitinophagaceae</taxon>
        <taxon>Polluticaenibacter</taxon>
    </lineage>
</organism>
<dbReference type="Pfam" id="PF01323">
    <property type="entry name" value="DSBA"/>
    <property type="match status" value="1"/>
</dbReference>
<accession>A0ABT4UI25</accession>
<dbReference type="Proteomes" id="UP001210231">
    <property type="component" value="Unassembled WGS sequence"/>
</dbReference>
<feature type="domain" description="DSBA-like thioredoxin" evidence="1">
    <location>
        <begin position="6"/>
        <end position="205"/>
    </location>
</feature>
<dbReference type="CDD" id="cd03025">
    <property type="entry name" value="DsbA_FrnE_like"/>
    <property type="match status" value="1"/>
</dbReference>
<dbReference type="RefSeq" id="WP_407030808.1">
    <property type="nucleotide sequence ID" value="NZ_JAQGEF010000006.1"/>
</dbReference>
<evidence type="ECO:0000313" key="2">
    <source>
        <dbReference type="EMBL" id="MDA3614481.1"/>
    </source>
</evidence>
<evidence type="ECO:0000313" key="3">
    <source>
        <dbReference type="Proteomes" id="UP001210231"/>
    </source>
</evidence>
<reference evidence="2 3" key="1">
    <citation type="submission" date="2022-12" db="EMBL/GenBank/DDBJ databases">
        <title>Chitinophagaceae gen. sp. nov., a new member of the family Chitinophagaceae, isolated from soil in a chemical factory.</title>
        <authorList>
            <person name="Ke Z."/>
        </authorList>
    </citation>
    <scope>NUCLEOTIDE SEQUENCE [LARGE SCALE GENOMIC DNA]</scope>
    <source>
        <strain evidence="2 3">LY-5</strain>
    </source>
</reference>
<comment type="caution">
    <text evidence="2">The sequence shown here is derived from an EMBL/GenBank/DDBJ whole genome shotgun (WGS) entry which is preliminary data.</text>
</comment>
<dbReference type="InterPro" id="IPR036249">
    <property type="entry name" value="Thioredoxin-like_sf"/>
</dbReference>
<gene>
    <name evidence="2" type="ORF">O3P16_06650</name>
</gene>
<sequence length="213" mass="24661">MTIYYCYDAYCGWCYGFSPVIKKLKEKYNDKFFFEVLSGGMIPKESVKPVSAIAGYISTAYKTVEESTGIKFGEDFLWHIFNPDLSDWFPCSEKPAVALCIFKELHPDKQVEFASDLQYALNYEGRDLCDNEAYRHLLEKYEINADDFYSKLESQVYIDAAKYEFQLCKQLQVTGYPQVLLQVEDTKFYLVSKGYSDFDTVEKTLESILASLN</sequence>
<keyword evidence="3" id="KW-1185">Reference proteome</keyword>
<dbReference type="EMBL" id="JAQGEF010000006">
    <property type="protein sequence ID" value="MDA3614481.1"/>
    <property type="molecule type" value="Genomic_DNA"/>
</dbReference>
<evidence type="ECO:0000259" key="1">
    <source>
        <dbReference type="Pfam" id="PF01323"/>
    </source>
</evidence>